<feature type="domain" description="HNH nuclease" evidence="1">
    <location>
        <begin position="27"/>
        <end position="75"/>
    </location>
</feature>
<accession>A0A0P0HRI2</accession>
<dbReference type="Pfam" id="PF13392">
    <property type="entry name" value="HNH_3"/>
    <property type="match status" value="1"/>
</dbReference>
<dbReference type="InterPro" id="IPR044925">
    <property type="entry name" value="His-Me_finger_sf"/>
</dbReference>
<sequence>MKTVEYAGFRFTKDNKTGYYLSTSLIDGKRERLHRFVWESVHGKIPSGAHIHHVDEDKDNNDISNLKLLSAHSHEKLHMTERKTKYPDMVARFSAAGAKAATKWHKSDAGHEWHKKHYESMKNLFYKKSTLVCEQCGREYETVDQNHNRFCSNRCKSQWRRDHHLDDELRVCVICGKEFLANKYSKRKTCSDRCKRKSTLKTRWGKS</sequence>
<evidence type="ECO:0000313" key="2">
    <source>
        <dbReference type="EMBL" id="ALJ97775.1"/>
    </source>
</evidence>
<dbReference type="InterPro" id="IPR003615">
    <property type="entry name" value="HNH_nuc"/>
</dbReference>
<dbReference type="OrthoDB" id="21336at10239"/>
<dbReference type="GO" id="GO:0004519">
    <property type="term" value="F:endonuclease activity"/>
    <property type="evidence" value="ECO:0007669"/>
    <property type="project" value="UniProtKB-KW"/>
</dbReference>
<proteinExistence type="predicted"/>
<gene>
    <name evidence="2" type="ORF">CL2_3</name>
</gene>
<reference evidence="2 3" key="1">
    <citation type="journal article" date="2016" name="Appl. Environ. Microbiol.">
        <title>Genomic Diversity of Phages Infecting Probiotic Strains of Lactobacillus paracasei.</title>
        <authorList>
            <person name="Mercanti D.J."/>
            <person name="Rousseau G.M."/>
            <person name="Capra M.L."/>
            <person name="Quiberoni A."/>
            <person name="Tremblay D.M."/>
            <person name="Labrie S.J."/>
            <person name="Moineau S."/>
        </authorList>
    </citation>
    <scope>NUCLEOTIDE SEQUENCE [LARGE SCALE GENOMIC DNA]</scope>
</reference>
<keyword evidence="2" id="KW-0378">Hydrolase</keyword>
<keyword evidence="2" id="KW-0255">Endonuclease</keyword>
<dbReference type="GeneID" id="26628978"/>
<dbReference type="RefSeq" id="YP_009201798.1">
    <property type="nucleotide sequence ID" value="NC_028835.1"/>
</dbReference>
<keyword evidence="3" id="KW-1185">Reference proteome</keyword>
<organism evidence="2 3">
    <name type="scientific">Lactobacillus phage CL2</name>
    <dbReference type="NCBI Taxonomy" id="1739608"/>
    <lineage>
        <taxon>Viruses</taxon>
        <taxon>Duplodnaviria</taxon>
        <taxon>Heunggongvirae</taxon>
        <taxon>Uroviricota</taxon>
        <taxon>Caudoviricetes</taxon>
        <taxon>Colunavirus</taxon>
        <taxon>Colunavirus CL2</taxon>
    </lineage>
</organism>
<dbReference type="SUPFAM" id="SSF54060">
    <property type="entry name" value="His-Me finger endonucleases"/>
    <property type="match status" value="1"/>
</dbReference>
<keyword evidence="2" id="KW-0540">Nuclease</keyword>
<dbReference type="Gene3D" id="3.90.75.20">
    <property type="match status" value="1"/>
</dbReference>
<evidence type="ECO:0000259" key="1">
    <source>
        <dbReference type="SMART" id="SM00507"/>
    </source>
</evidence>
<evidence type="ECO:0000313" key="3">
    <source>
        <dbReference type="Proteomes" id="UP000202231"/>
    </source>
</evidence>
<dbReference type="SMART" id="SM00507">
    <property type="entry name" value="HNHc"/>
    <property type="match status" value="1"/>
</dbReference>
<name>A0A0P0HRI2_9CAUD</name>
<dbReference type="EMBL" id="KR905067">
    <property type="protein sequence ID" value="ALJ97775.1"/>
    <property type="molecule type" value="Genomic_DNA"/>
</dbReference>
<dbReference type="Proteomes" id="UP000202231">
    <property type="component" value="Segment"/>
</dbReference>
<dbReference type="KEGG" id="vg:26628978"/>
<protein>
    <submittedName>
        <fullName evidence="2">HNH endonuclease</fullName>
    </submittedName>
</protein>